<dbReference type="OrthoDB" id="4550636at2"/>
<keyword evidence="1" id="KW-0812">Transmembrane</keyword>
<dbReference type="AlphaFoldDB" id="A0A1J0VP58"/>
<feature type="transmembrane region" description="Helical" evidence="1">
    <location>
        <begin position="53"/>
        <end position="72"/>
    </location>
</feature>
<evidence type="ECO:0000313" key="3">
    <source>
        <dbReference type="Proteomes" id="UP000183810"/>
    </source>
</evidence>
<organism evidence="2 3">
    <name type="scientific">Nocardia mangyaensis</name>
    <dbReference type="NCBI Taxonomy" id="2213200"/>
    <lineage>
        <taxon>Bacteria</taxon>
        <taxon>Bacillati</taxon>
        <taxon>Actinomycetota</taxon>
        <taxon>Actinomycetes</taxon>
        <taxon>Mycobacteriales</taxon>
        <taxon>Nocardiaceae</taxon>
        <taxon>Nocardia</taxon>
    </lineage>
</organism>
<accession>A0A1J0VP58</accession>
<protein>
    <submittedName>
        <fullName evidence="2">Uncharacterized protein</fullName>
    </submittedName>
</protein>
<keyword evidence="1" id="KW-1133">Transmembrane helix</keyword>
<dbReference type="Proteomes" id="UP000183810">
    <property type="component" value="Chromosome"/>
</dbReference>
<name>A0A1J0VP58_9NOCA</name>
<proteinExistence type="predicted"/>
<keyword evidence="3" id="KW-1185">Reference proteome</keyword>
<dbReference type="EMBL" id="CP018082">
    <property type="protein sequence ID" value="APE33794.1"/>
    <property type="molecule type" value="Genomic_DNA"/>
</dbReference>
<evidence type="ECO:0000256" key="1">
    <source>
        <dbReference type="SAM" id="Phobius"/>
    </source>
</evidence>
<sequence length="107" mass="11580">MNGQGNGAPRYRSRIDDRDQVGRSALQSMGGPEFAGVGAVYAPLNHLPAGLRLLALAALVVVGMVGCSVAWVDQQSYVESPNICRAHEVERTDCVHVERRPVEQVPR</sequence>
<dbReference type="KEGG" id="nsl:BOX37_07215"/>
<reference evidence="2" key="1">
    <citation type="submission" date="2016-11" db="EMBL/GenBank/DDBJ databases">
        <authorList>
            <person name="Jaros S."/>
            <person name="Januszkiewicz K."/>
            <person name="Wedrychowicz H."/>
        </authorList>
    </citation>
    <scope>NUCLEOTIDE SEQUENCE [LARGE SCALE GENOMIC DNA]</scope>
    <source>
        <strain evidence="2">Y48</strain>
    </source>
</reference>
<gene>
    <name evidence="2" type="ORF">BOX37_07215</name>
</gene>
<dbReference type="RefSeq" id="WP_071926977.1">
    <property type="nucleotide sequence ID" value="NZ_CP018082.1"/>
</dbReference>
<keyword evidence="1" id="KW-0472">Membrane</keyword>
<evidence type="ECO:0000313" key="2">
    <source>
        <dbReference type="EMBL" id="APE33794.1"/>
    </source>
</evidence>